<sequence>MSFGKIVHISFDLILVSSVLAGIRRSTGLTIKTNMFDKDTEMFIDKYLSLGNWVMDQSIAFMTTSKYFERRRI</sequence>
<evidence type="ECO:0000313" key="3">
    <source>
        <dbReference type="Proteomes" id="UP000011958"/>
    </source>
</evidence>
<dbReference type="VEuPathDB" id="FungiDB:PNEG_03594"/>
<organism evidence="2 3">
    <name type="scientific">Pneumocystis murina (strain B123)</name>
    <name type="common">Mouse pneumocystis pneumonia agent</name>
    <name type="synonym">Pneumocystis carinii f. sp. muris</name>
    <dbReference type="NCBI Taxonomy" id="1069680"/>
    <lineage>
        <taxon>Eukaryota</taxon>
        <taxon>Fungi</taxon>
        <taxon>Dikarya</taxon>
        <taxon>Ascomycota</taxon>
        <taxon>Taphrinomycotina</taxon>
        <taxon>Pneumocystomycetes</taxon>
        <taxon>Pneumocystaceae</taxon>
        <taxon>Pneumocystis</taxon>
    </lineage>
</organism>
<feature type="chain" id="PRO_5004082399" description="DUF1748-domain-containing protein" evidence="1">
    <location>
        <begin position="22"/>
        <end position="73"/>
    </location>
</feature>
<name>M7NSU8_PNEMU</name>
<dbReference type="eggNOG" id="ENOG502S6Z8">
    <property type="taxonomic scope" value="Eukaryota"/>
</dbReference>
<dbReference type="EMBL" id="AFWA02000004">
    <property type="protein sequence ID" value="EMR10186.1"/>
    <property type="molecule type" value="Genomic_DNA"/>
</dbReference>
<evidence type="ECO:0000313" key="2">
    <source>
        <dbReference type="EMBL" id="EMR10186.1"/>
    </source>
</evidence>
<gene>
    <name evidence="2" type="ORF">PNEG_03594</name>
</gene>
<dbReference type="GeneID" id="19897281"/>
<dbReference type="Pfam" id="PF08520">
    <property type="entry name" value="Mitofissin"/>
    <property type="match status" value="1"/>
</dbReference>
<comment type="caution">
    <text evidence="2">The sequence shown here is derived from an EMBL/GenBank/DDBJ whole genome shotgun (WGS) entry which is preliminary data.</text>
</comment>
<dbReference type="Proteomes" id="UP000011958">
    <property type="component" value="Unassembled WGS sequence"/>
</dbReference>
<keyword evidence="3" id="KW-1185">Reference proteome</keyword>
<reference evidence="3" key="1">
    <citation type="journal article" date="2016" name="Nat. Commun.">
        <title>Genome analysis of three Pneumocystis species reveals adaptation mechanisms to life exclusively in mammalian hosts.</title>
        <authorList>
            <person name="Ma L."/>
            <person name="Chen Z."/>
            <person name="Huang D.W."/>
            <person name="Kutty G."/>
            <person name="Ishihara M."/>
            <person name="Wang H."/>
            <person name="Abouelleil A."/>
            <person name="Bishop L."/>
            <person name="Davey E."/>
            <person name="Deng R."/>
            <person name="Deng X."/>
            <person name="Fan L."/>
            <person name="Fantoni G."/>
            <person name="Fitzgerald M."/>
            <person name="Gogineni E."/>
            <person name="Goldberg J.M."/>
            <person name="Handley G."/>
            <person name="Hu X."/>
            <person name="Huber C."/>
            <person name="Jiao X."/>
            <person name="Jones K."/>
            <person name="Levin J.Z."/>
            <person name="Liu Y."/>
            <person name="Macdonald P."/>
            <person name="Melnikov A."/>
            <person name="Raley C."/>
            <person name="Sassi M."/>
            <person name="Sherman B.T."/>
            <person name="Song X."/>
            <person name="Sykes S."/>
            <person name="Tran B."/>
            <person name="Walsh L."/>
            <person name="Xia Y."/>
            <person name="Yang J."/>
            <person name="Young S."/>
            <person name="Zeng Q."/>
            <person name="Zheng X."/>
            <person name="Stephens R."/>
            <person name="Nusbaum C."/>
            <person name="Birren B.W."/>
            <person name="Azadi P."/>
            <person name="Lempicki R.A."/>
            <person name="Cuomo C.A."/>
            <person name="Kovacs J.A."/>
        </authorList>
    </citation>
    <scope>NUCLEOTIDE SEQUENCE [LARGE SCALE GENOMIC DNA]</scope>
    <source>
        <strain evidence="3">B123</strain>
    </source>
</reference>
<accession>M7NSU8</accession>
<evidence type="ECO:0008006" key="4">
    <source>
        <dbReference type="Google" id="ProtNLM"/>
    </source>
</evidence>
<dbReference type="PANTHER" id="PTHR28075:SF1">
    <property type="entry name" value="DUF1748-DOMAIN-CONTAINING PROTEIN"/>
    <property type="match status" value="1"/>
</dbReference>
<dbReference type="HOGENOM" id="CLU_151392_1_0_1"/>
<dbReference type="GO" id="GO:0005758">
    <property type="term" value="C:mitochondrial intermembrane space"/>
    <property type="evidence" value="ECO:0007669"/>
    <property type="project" value="EnsemblFungi"/>
</dbReference>
<evidence type="ECO:0000256" key="1">
    <source>
        <dbReference type="SAM" id="SignalP"/>
    </source>
</evidence>
<dbReference type="InterPro" id="IPR013726">
    <property type="entry name" value="Mitofissin"/>
</dbReference>
<dbReference type="RefSeq" id="XP_007873598.1">
    <property type="nucleotide sequence ID" value="XM_007875407.1"/>
</dbReference>
<protein>
    <recommendedName>
        <fullName evidence="4">DUF1748-domain-containing protein</fullName>
    </recommendedName>
</protein>
<dbReference type="GO" id="GO:0000266">
    <property type="term" value="P:mitochondrial fission"/>
    <property type="evidence" value="ECO:0007669"/>
    <property type="project" value="EnsemblFungi"/>
</dbReference>
<feature type="signal peptide" evidence="1">
    <location>
        <begin position="1"/>
        <end position="21"/>
    </location>
</feature>
<dbReference type="OrthoDB" id="16824at2759"/>
<proteinExistence type="predicted"/>
<dbReference type="PANTHER" id="PTHR28075">
    <property type="entry name" value="CHROMOSOME 16, WHOLE GENOME SHOTGUN SEQUENCE"/>
    <property type="match status" value="1"/>
</dbReference>
<dbReference type="OMA" id="NKEVGKW"/>
<dbReference type="AlphaFoldDB" id="M7NSU8"/>
<keyword evidence="1" id="KW-0732">Signal</keyword>
<dbReference type="STRING" id="1069680.M7NSU8"/>